<keyword evidence="2" id="KW-0349">Heme</keyword>
<keyword evidence="5" id="KW-0408">Iron</keyword>
<dbReference type="Pfam" id="PF05168">
    <property type="entry name" value="HEPN"/>
    <property type="match status" value="1"/>
</dbReference>
<dbReference type="Gene3D" id="1.20.120.330">
    <property type="entry name" value="Nucleotidyltransferases domain 2"/>
    <property type="match status" value="1"/>
</dbReference>
<dbReference type="GO" id="GO:0016491">
    <property type="term" value="F:oxidoreductase activity"/>
    <property type="evidence" value="ECO:0007669"/>
    <property type="project" value="UniProtKB-KW"/>
</dbReference>
<feature type="domain" description="Nitrite/Sulfite reductase ferredoxin-like" evidence="8">
    <location>
        <begin position="328"/>
        <end position="393"/>
    </location>
</feature>
<sequence length="716" mass="80556">MSSLSKKDLINPEAQEDIKELKTKIDLFKDGKIDEERFKAFRLARGVYGQRQQGVQMFRTKIPYGKLTTDQLSVLADLSDQFSTGNLHLTTRQNIQLHYVNLDDSPQLWEELEAAGITGREACGNTLRNITASPAAGIDPQEPFDVSPYVQAVFEYFLRYPVNQEMGRKIKIAFSSSDKDDAYGFIHDFGFIPKTKLIDGKEVRGFRVLIGGGLGAQPFTAQEAFDFLPSDQLIPFIESGLRVFDRYGEREKRFKARMKYLIEPKRGLGLEAFLELAEKERTALPFPVYSINPEQQDIPELPKFNREKLSREFDRIKFEKWRAINVFEQKQKGFYAAQVKVAKGDIHSDTARKLSSIVKKYAANDIRITINQGLLLKFIPSLHLPHLFAELDELGLAEPGFDSFADITSCPGTDTCNLAVTNSTGLTVELEKLISKDYPELVGDKNLHIKISGCMNSCGQHMIADIGFHGSSIRNGDKVLPAMQIVLGGGLDENGNGLIAEKVIKLPTKRIPRALKTIIDDFQAFKSGGNEKFHRYFKQQGKRYFYDILKPLADTSAILPEEYLDWGADSEFIPEIGTGECAGVSLDVIGTIIKDAGEKLEKSNKELYQGRYAHSIYFAYSSMIIAAKAVLLSLDISCNTHAGIINDFQKHVVDENKIAWTDFKTSVLEINKNNPTVDFATKYNSEASEFFKKINDFRANQISNFDKVVVSEHYKA</sequence>
<feature type="domain" description="HEPN" evidence="9">
    <location>
        <begin position="593"/>
        <end position="652"/>
    </location>
</feature>
<evidence type="ECO:0000313" key="11">
    <source>
        <dbReference type="Proteomes" id="UP000298616"/>
    </source>
</evidence>
<dbReference type="PANTHER" id="PTHR32439">
    <property type="entry name" value="FERREDOXIN--NITRITE REDUCTASE, CHLOROPLASTIC"/>
    <property type="match status" value="1"/>
</dbReference>
<dbReference type="EMBL" id="CP028923">
    <property type="protein sequence ID" value="QCK15988.1"/>
    <property type="molecule type" value="Genomic_DNA"/>
</dbReference>
<dbReference type="Pfam" id="PF01077">
    <property type="entry name" value="NIR_SIR"/>
    <property type="match status" value="2"/>
</dbReference>
<feature type="domain" description="Nitrite/Sulfite reductase ferredoxin-like" evidence="8">
    <location>
        <begin position="48"/>
        <end position="115"/>
    </location>
</feature>
<evidence type="ECO:0000256" key="4">
    <source>
        <dbReference type="ARBA" id="ARBA00023002"/>
    </source>
</evidence>
<dbReference type="PANTHER" id="PTHR32439:SF9">
    <property type="entry name" value="BLR3264 PROTEIN"/>
    <property type="match status" value="1"/>
</dbReference>
<dbReference type="InterPro" id="IPR006067">
    <property type="entry name" value="NO2/SO3_Rdtase_4Fe4S_dom"/>
</dbReference>
<evidence type="ECO:0000256" key="1">
    <source>
        <dbReference type="ARBA" id="ARBA00022485"/>
    </source>
</evidence>
<proteinExistence type="predicted"/>
<evidence type="ECO:0000259" key="9">
    <source>
        <dbReference type="Pfam" id="PF05168"/>
    </source>
</evidence>
<keyword evidence="1" id="KW-0004">4Fe-4S</keyword>
<dbReference type="GO" id="GO:0020037">
    <property type="term" value="F:heme binding"/>
    <property type="evidence" value="ECO:0007669"/>
    <property type="project" value="InterPro"/>
</dbReference>
<dbReference type="InterPro" id="IPR005117">
    <property type="entry name" value="NiRdtase/SiRdtase_haem-b_fer"/>
</dbReference>
<dbReference type="PROSITE" id="PS00365">
    <property type="entry name" value="NIR_SIR"/>
    <property type="match status" value="1"/>
</dbReference>
<dbReference type="RefSeq" id="WP_137091587.1">
    <property type="nucleotide sequence ID" value="NZ_CP028923.1"/>
</dbReference>
<name>A0A4D7K9I3_9BACT</name>
<dbReference type="AlphaFoldDB" id="A0A4D7K9I3"/>
<gene>
    <name evidence="10" type="ORF">DCC35_15195</name>
</gene>
<keyword evidence="6" id="KW-0411">Iron-sulfur</keyword>
<dbReference type="KEGG" id="fpf:DCC35_15195"/>
<reference evidence="10 11" key="1">
    <citation type="submission" date="2018-04" db="EMBL/GenBank/DDBJ databases">
        <title>Complete genome uncultured novel isolate.</title>
        <authorList>
            <person name="Merlino G."/>
        </authorList>
    </citation>
    <scope>NUCLEOTIDE SEQUENCE [LARGE SCALE GENOMIC DNA]</scope>
    <source>
        <strain evidence="11">R1DC9</strain>
    </source>
</reference>
<evidence type="ECO:0000259" key="8">
    <source>
        <dbReference type="Pfam" id="PF03460"/>
    </source>
</evidence>
<dbReference type="OrthoDB" id="9803707at2"/>
<dbReference type="Gene3D" id="3.90.480.10">
    <property type="entry name" value="Sulfite Reductase Hemoprotein,Domain 2"/>
    <property type="match status" value="1"/>
</dbReference>
<evidence type="ECO:0000256" key="3">
    <source>
        <dbReference type="ARBA" id="ARBA00022723"/>
    </source>
</evidence>
<dbReference type="Gene3D" id="3.30.413.10">
    <property type="entry name" value="Sulfite Reductase Hemoprotein, domain 1"/>
    <property type="match status" value="2"/>
</dbReference>
<evidence type="ECO:0000259" key="7">
    <source>
        <dbReference type="Pfam" id="PF01077"/>
    </source>
</evidence>
<keyword evidence="3" id="KW-0479">Metal-binding</keyword>
<dbReference type="Proteomes" id="UP000298616">
    <property type="component" value="Chromosome"/>
</dbReference>
<dbReference type="GO" id="GO:0051539">
    <property type="term" value="F:4 iron, 4 sulfur cluster binding"/>
    <property type="evidence" value="ECO:0007669"/>
    <property type="project" value="UniProtKB-KW"/>
</dbReference>
<dbReference type="SUPFAM" id="SSF56014">
    <property type="entry name" value="Nitrite and sulphite reductase 4Fe-4S domain-like"/>
    <property type="match status" value="2"/>
</dbReference>
<evidence type="ECO:0000256" key="6">
    <source>
        <dbReference type="ARBA" id="ARBA00023014"/>
    </source>
</evidence>
<dbReference type="InterPro" id="IPR045854">
    <property type="entry name" value="NO2/SO3_Rdtase_4Fe4S_sf"/>
</dbReference>
<evidence type="ECO:0000313" key="10">
    <source>
        <dbReference type="EMBL" id="QCK15988.1"/>
    </source>
</evidence>
<dbReference type="InterPro" id="IPR051329">
    <property type="entry name" value="NIR_SIR_4Fe-4S"/>
</dbReference>
<feature type="domain" description="Nitrite/sulphite reductase 4Fe-4S" evidence="7">
    <location>
        <begin position="406"/>
        <end position="527"/>
    </location>
</feature>
<dbReference type="InterPro" id="IPR036136">
    <property type="entry name" value="Nit/Sulf_reduc_fer-like_dom_sf"/>
</dbReference>
<dbReference type="InterPro" id="IPR007842">
    <property type="entry name" value="HEPN_dom"/>
</dbReference>
<accession>A0A4D7K9I3</accession>
<dbReference type="SUPFAM" id="SSF55124">
    <property type="entry name" value="Nitrite/Sulfite reductase N-terminal domain-like"/>
    <property type="match status" value="2"/>
</dbReference>
<dbReference type="PRINTS" id="PR00397">
    <property type="entry name" value="SIROHAEM"/>
</dbReference>
<evidence type="ECO:0000256" key="2">
    <source>
        <dbReference type="ARBA" id="ARBA00022617"/>
    </source>
</evidence>
<keyword evidence="4" id="KW-0560">Oxidoreductase</keyword>
<feature type="domain" description="Nitrite/sulphite reductase 4Fe-4S" evidence="7">
    <location>
        <begin position="123"/>
        <end position="280"/>
    </location>
</feature>
<dbReference type="InterPro" id="IPR006066">
    <property type="entry name" value="NO2/SO3_Rdtase_FeS/sirohaem_BS"/>
</dbReference>
<evidence type="ECO:0000256" key="5">
    <source>
        <dbReference type="ARBA" id="ARBA00023004"/>
    </source>
</evidence>
<dbReference type="GO" id="GO:0046872">
    <property type="term" value="F:metal ion binding"/>
    <property type="evidence" value="ECO:0007669"/>
    <property type="project" value="UniProtKB-KW"/>
</dbReference>
<organism evidence="10 11">
    <name type="scientific">Mangrovivirga cuniculi</name>
    <dbReference type="NCBI Taxonomy" id="2715131"/>
    <lineage>
        <taxon>Bacteria</taxon>
        <taxon>Pseudomonadati</taxon>
        <taxon>Bacteroidota</taxon>
        <taxon>Cytophagia</taxon>
        <taxon>Cytophagales</taxon>
        <taxon>Mangrovivirgaceae</taxon>
        <taxon>Mangrovivirga</taxon>
    </lineage>
</organism>
<dbReference type="Pfam" id="PF03460">
    <property type="entry name" value="NIR_SIR_ferr"/>
    <property type="match status" value="2"/>
</dbReference>
<keyword evidence="11" id="KW-1185">Reference proteome</keyword>
<protein>
    <submittedName>
        <fullName evidence="10">Nitrite reductase</fullName>
    </submittedName>
</protein>